<comment type="similarity">
    <text evidence="8">Belongs to the TRAP transporter small permease family.</text>
</comment>
<accession>A0A0P1M940</accession>
<dbReference type="PANTHER" id="PTHR35011">
    <property type="entry name" value="2,3-DIKETO-L-GULONATE TRAP TRANSPORTER SMALL PERMEASE PROTEIN YIAM"/>
    <property type="match status" value="1"/>
</dbReference>
<organism evidence="12 13">
    <name type="scientific">Candidatus Kryptonium thompsonii</name>
    <dbReference type="NCBI Taxonomy" id="1633631"/>
    <lineage>
        <taxon>Bacteria</taxon>
        <taxon>Pseudomonadati</taxon>
        <taxon>Candidatus Kryptoniota</taxon>
        <taxon>Candidatus Kryptonium</taxon>
    </lineage>
</organism>
<accession>A0A0P1LI13</accession>
<feature type="transmembrane region" description="Helical" evidence="9">
    <location>
        <begin position="89"/>
        <end position="110"/>
    </location>
</feature>
<evidence type="ECO:0000256" key="9">
    <source>
        <dbReference type="SAM" id="Phobius"/>
    </source>
</evidence>
<accession>A0A0P1M4H8</accession>
<evidence type="ECO:0000256" key="2">
    <source>
        <dbReference type="ARBA" id="ARBA00022448"/>
    </source>
</evidence>
<accession>A0A0S4N2X4</accession>
<accession>A0A0P1LCA5</accession>
<proteinExistence type="inferred from homology"/>
<evidence type="ECO:0000313" key="14">
    <source>
        <dbReference type="Proteomes" id="UP000182200"/>
    </source>
</evidence>
<keyword evidence="4" id="KW-0997">Cell inner membrane</keyword>
<dbReference type="PANTHER" id="PTHR35011:SF2">
    <property type="entry name" value="2,3-DIKETO-L-GULONATE TRAP TRANSPORTER SMALL PERMEASE PROTEIN YIAM"/>
    <property type="match status" value="1"/>
</dbReference>
<keyword evidence="2" id="KW-0813">Transport</keyword>
<dbReference type="EMBL" id="CZVI01000018">
    <property type="protein sequence ID" value="CUS89597.1"/>
    <property type="molecule type" value="Genomic_DNA"/>
</dbReference>
<evidence type="ECO:0000256" key="6">
    <source>
        <dbReference type="ARBA" id="ARBA00022989"/>
    </source>
</evidence>
<dbReference type="AlphaFoldDB" id="A0A0P1LI13"/>
<reference evidence="12 13" key="2">
    <citation type="submission" date="2015-11" db="EMBL/GenBank/DDBJ databases">
        <authorList>
            <person name="Zhang Y."/>
            <person name="Guo Z."/>
        </authorList>
    </citation>
    <scope>NUCLEOTIDE SEQUENCE [LARGE SCALE GENOMIC DNA]</scope>
    <source>
        <strain evidence="12">JGI-4</strain>
    </source>
</reference>
<reference evidence="11 14" key="1">
    <citation type="submission" date="2015-11" db="EMBL/GenBank/DDBJ databases">
        <authorList>
            <person name="Varghese N."/>
        </authorList>
    </citation>
    <scope>NUCLEOTIDE SEQUENCE [LARGE SCALE GENOMIC DNA]</scope>
    <source>
        <strain evidence="11 14">JGI-8</strain>
    </source>
</reference>
<comment type="subcellular location">
    <subcellularLocation>
        <location evidence="1">Cell inner membrane</location>
        <topology evidence="1">Multi-pass membrane protein</topology>
    </subcellularLocation>
</comment>
<feature type="domain" description="Tripartite ATP-independent periplasmic transporters DctQ component" evidence="10">
    <location>
        <begin position="26"/>
        <end position="155"/>
    </location>
</feature>
<dbReference type="RefSeq" id="WP_075426026.1">
    <property type="nucleotide sequence ID" value="NZ_CZVI01000018.1"/>
</dbReference>
<keyword evidence="14" id="KW-1185">Reference proteome</keyword>
<evidence type="ECO:0000313" key="11">
    <source>
        <dbReference type="EMBL" id="CUS89597.1"/>
    </source>
</evidence>
<accession>A0A0P1LHQ7</accession>
<dbReference type="GO" id="GO:0022857">
    <property type="term" value="F:transmembrane transporter activity"/>
    <property type="evidence" value="ECO:0007669"/>
    <property type="project" value="TreeGrafter"/>
</dbReference>
<sequence length="161" mass="18518">MKFLSSIDEIIAKIELIILMVLLSLMVIISFTQVVLRNIFETGISWADPMLRYTVLWLAFIGASIATRENRHINIDVLTRLLSPKLKKIVSVLTNLFALSVCLILLKSSIDFIKIEMQFPSEIFLGLKNWMLEIIIPIGFSMMSLRFLLNIIKLIFVKNIF</sequence>
<evidence type="ECO:0000259" key="10">
    <source>
        <dbReference type="Pfam" id="PF04290"/>
    </source>
</evidence>
<gene>
    <name evidence="12" type="ORF">JGI4_01177</name>
    <name evidence="11" type="ORF">JGI8_01329</name>
</gene>
<evidence type="ECO:0000256" key="1">
    <source>
        <dbReference type="ARBA" id="ARBA00004429"/>
    </source>
</evidence>
<dbReference type="Proteomes" id="UP000182011">
    <property type="component" value="Unassembled WGS sequence"/>
</dbReference>
<dbReference type="InterPro" id="IPR007387">
    <property type="entry name" value="TRAP_DctQ"/>
</dbReference>
<dbReference type="OrthoDB" id="5418442at2"/>
<evidence type="ECO:0000256" key="4">
    <source>
        <dbReference type="ARBA" id="ARBA00022519"/>
    </source>
</evidence>
<feature type="transmembrane region" description="Helical" evidence="9">
    <location>
        <begin position="51"/>
        <end position="68"/>
    </location>
</feature>
<evidence type="ECO:0000313" key="13">
    <source>
        <dbReference type="Proteomes" id="UP000182011"/>
    </source>
</evidence>
<evidence type="ECO:0000256" key="3">
    <source>
        <dbReference type="ARBA" id="ARBA00022475"/>
    </source>
</evidence>
<keyword evidence="6 9" id="KW-1133">Transmembrane helix</keyword>
<feature type="transmembrane region" description="Helical" evidence="9">
    <location>
        <begin position="130"/>
        <end position="149"/>
    </location>
</feature>
<dbReference type="GO" id="GO:0005886">
    <property type="term" value="C:plasma membrane"/>
    <property type="evidence" value="ECO:0007669"/>
    <property type="project" value="UniProtKB-SubCell"/>
</dbReference>
<name>A0A0P1LI13_9BACT</name>
<dbReference type="EMBL" id="FAOP01000005">
    <property type="protein sequence ID" value="CUU05163.1"/>
    <property type="molecule type" value="Genomic_DNA"/>
</dbReference>
<accession>A0A0P1LN46</accession>
<accession>A0A0P1LL08</accession>
<evidence type="ECO:0000313" key="12">
    <source>
        <dbReference type="EMBL" id="CUU05163.1"/>
    </source>
</evidence>
<keyword evidence="3" id="KW-1003">Cell membrane</keyword>
<accession>A0A0P1MQJ1</accession>
<keyword evidence="7 9" id="KW-0472">Membrane</keyword>
<dbReference type="InterPro" id="IPR055348">
    <property type="entry name" value="DctQ"/>
</dbReference>
<keyword evidence="5 9" id="KW-0812">Transmembrane</keyword>
<dbReference type="GO" id="GO:0015740">
    <property type="term" value="P:C4-dicarboxylate transport"/>
    <property type="evidence" value="ECO:0007669"/>
    <property type="project" value="TreeGrafter"/>
</dbReference>
<evidence type="ECO:0000256" key="5">
    <source>
        <dbReference type="ARBA" id="ARBA00022692"/>
    </source>
</evidence>
<feature type="transmembrane region" description="Helical" evidence="9">
    <location>
        <begin position="12"/>
        <end position="31"/>
    </location>
</feature>
<dbReference type="STRING" id="1633631.GCA_001442925_01173"/>
<evidence type="ECO:0000256" key="8">
    <source>
        <dbReference type="ARBA" id="ARBA00038436"/>
    </source>
</evidence>
<dbReference type="Proteomes" id="UP000182200">
    <property type="component" value="Unassembled WGS sequence"/>
</dbReference>
<accession>A0A0P1M5E8</accession>
<dbReference type="Pfam" id="PF04290">
    <property type="entry name" value="DctQ"/>
    <property type="match status" value="1"/>
</dbReference>
<evidence type="ECO:0000256" key="7">
    <source>
        <dbReference type="ARBA" id="ARBA00023136"/>
    </source>
</evidence>
<protein>
    <submittedName>
        <fullName evidence="12">TRAP-type C4-dicarboxylate transport system, small permease component</fullName>
    </submittedName>
</protein>